<evidence type="ECO:0000313" key="8">
    <source>
        <dbReference type="Proteomes" id="UP001732720"/>
    </source>
</evidence>
<dbReference type="InterPro" id="IPR014756">
    <property type="entry name" value="Ig_E-set"/>
</dbReference>
<dbReference type="Gene3D" id="3.90.260.10">
    <property type="entry name" value="Transglutaminase-like"/>
    <property type="match status" value="1"/>
</dbReference>
<dbReference type="GeneID" id="109686490"/>
<dbReference type="SUPFAM" id="SSF81296">
    <property type="entry name" value="E set domains"/>
    <property type="match status" value="1"/>
</dbReference>
<keyword evidence="5" id="KW-0012">Acyltransferase</keyword>
<evidence type="ECO:0000256" key="7">
    <source>
        <dbReference type="PIRSR" id="PIRSR000459-2"/>
    </source>
</evidence>
<dbReference type="SMART" id="SM00460">
    <property type="entry name" value="TGc"/>
    <property type="match status" value="1"/>
</dbReference>
<dbReference type="OrthoDB" id="437511at2759"/>
<comment type="similarity">
    <text evidence="1">Belongs to the transglutaminase superfamily. Transglutaminase family.</text>
</comment>
<dbReference type="Pfam" id="PF00868">
    <property type="entry name" value="Transglut_N"/>
    <property type="match status" value="1"/>
</dbReference>
<dbReference type="FunFam" id="2.60.40.10:FF:001482">
    <property type="entry name" value="Protein-glutamine gamma-glutamyltransferase 4"/>
    <property type="match status" value="1"/>
</dbReference>
<reference evidence="9" key="1">
    <citation type="submission" date="2025-08" db="UniProtKB">
        <authorList>
            <consortium name="RefSeq"/>
        </authorList>
    </citation>
    <scope>IDENTIFICATION</scope>
    <source>
        <tissue evidence="9">Leukocyte</tissue>
    </source>
</reference>
<evidence type="ECO:0000256" key="1">
    <source>
        <dbReference type="ARBA" id="ARBA00005968"/>
    </source>
</evidence>
<dbReference type="PIRSF" id="PIRSF000459">
    <property type="entry name" value="TGM_EBP42"/>
    <property type="match status" value="1"/>
</dbReference>
<dbReference type="Proteomes" id="UP001732720">
    <property type="component" value="Chromosome 17"/>
</dbReference>
<dbReference type="Gene3D" id="2.60.40.10">
    <property type="entry name" value="Immunoglobulins"/>
    <property type="match status" value="3"/>
</dbReference>
<dbReference type="KEGG" id="ccan:109686490"/>
<keyword evidence="8" id="KW-1185">Reference proteome</keyword>
<dbReference type="SUPFAM" id="SSF54001">
    <property type="entry name" value="Cysteine proteinases"/>
    <property type="match status" value="1"/>
</dbReference>
<dbReference type="FunFam" id="3.90.260.10:FF:000001">
    <property type="entry name" value="Protein-glutamine gamma-glutamyltransferase 2"/>
    <property type="match status" value="1"/>
</dbReference>
<evidence type="ECO:0000256" key="2">
    <source>
        <dbReference type="ARBA" id="ARBA00022679"/>
    </source>
</evidence>
<dbReference type="PANTHER" id="PTHR11590:SF70">
    <property type="entry name" value="PROTEIN-GLUTAMINE GAMMA-GLUTAMYLTRANSFERASE 4"/>
    <property type="match status" value="1"/>
</dbReference>
<dbReference type="InterPro" id="IPR013783">
    <property type="entry name" value="Ig-like_fold"/>
</dbReference>
<accession>A0A8B7UIK8</accession>
<protein>
    <recommendedName>
        <fullName evidence="6">protein-glutamine gamma-glutamyltransferase</fullName>
        <ecNumber evidence="6">2.3.2.13</ecNumber>
    </recommendedName>
</protein>
<keyword evidence="3 7" id="KW-0479">Metal-binding</keyword>
<dbReference type="Pfam" id="PF00927">
    <property type="entry name" value="Transglut_C"/>
    <property type="match status" value="1"/>
</dbReference>
<evidence type="ECO:0000256" key="3">
    <source>
        <dbReference type="ARBA" id="ARBA00022723"/>
    </source>
</evidence>
<dbReference type="PROSITE" id="PS00547">
    <property type="entry name" value="TRANSGLUTAMINASES"/>
    <property type="match status" value="1"/>
</dbReference>
<dbReference type="GO" id="GO:0046872">
    <property type="term" value="F:metal ion binding"/>
    <property type="evidence" value="ECO:0007669"/>
    <property type="project" value="UniProtKB-KW"/>
</dbReference>
<dbReference type="InterPro" id="IPR013808">
    <property type="entry name" value="Transglutaminase_AS"/>
</dbReference>
<evidence type="ECO:0000313" key="9">
    <source>
        <dbReference type="RefSeq" id="XP_020019413.1"/>
    </source>
</evidence>
<dbReference type="SUPFAM" id="SSF49309">
    <property type="entry name" value="Transglutaminase, two C-terminal domains"/>
    <property type="match status" value="2"/>
</dbReference>
<dbReference type="InterPro" id="IPR008958">
    <property type="entry name" value="Transglutaminase_C"/>
</dbReference>
<name>A0A8B7UIK8_CASCN</name>
<dbReference type="AlphaFoldDB" id="A0A8B7UIK8"/>
<organism evidence="9">
    <name type="scientific">Castor canadensis</name>
    <name type="common">American beaver</name>
    <dbReference type="NCBI Taxonomy" id="51338"/>
    <lineage>
        <taxon>Eukaryota</taxon>
        <taxon>Metazoa</taxon>
        <taxon>Chordata</taxon>
        <taxon>Craniata</taxon>
        <taxon>Vertebrata</taxon>
        <taxon>Euteleostomi</taxon>
        <taxon>Mammalia</taxon>
        <taxon>Eutheria</taxon>
        <taxon>Euarchontoglires</taxon>
        <taxon>Glires</taxon>
        <taxon>Rodentia</taxon>
        <taxon>Castorimorpha</taxon>
        <taxon>Castoridae</taxon>
        <taxon>Castor</taxon>
    </lineage>
</organism>
<dbReference type="FunFam" id="2.60.40.10:FF:001640">
    <property type="entry name" value="Prostate-specific transglutaminase 4"/>
    <property type="match status" value="1"/>
</dbReference>
<dbReference type="InterPro" id="IPR001102">
    <property type="entry name" value="Transglutaminase_N"/>
</dbReference>
<dbReference type="InterPro" id="IPR050779">
    <property type="entry name" value="Transglutaminase"/>
</dbReference>
<dbReference type="GO" id="GO:0003810">
    <property type="term" value="F:protein-glutamine gamma-glutamyltransferase activity"/>
    <property type="evidence" value="ECO:0007669"/>
    <property type="project" value="UniProtKB-EC"/>
</dbReference>
<dbReference type="EC" id="2.3.2.13" evidence="6"/>
<evidence type="ECO:0000256" key="5">
    <source>
        <dbReference type="ARBA" id="ARBA00023315"/>
    </source>
</evidence>
<gene>
    <name evidence="9" type="primary">Tgm4</name>
</gene>
<dbReference type="RefSeq" id="XP_020019413.1">
    <property type="nucleotide sequence ID" value="XM_020163824.1"/>
</dbReference>
<dbReference type="CTD" id="7047"/>
<dbReference type="InterPro" id="IPR023608">
    <property type="entry name" value="Transglutaminase_animal"/>
</dbReference>
<dbReference type="InterPro" id="IPR036238">
    <property type="entry name" value="Transglutaminase_C_sf"/>
</dbReference>
<dbReference type="PANTHER" id="PTHR11590">
    <property type="entry name" value="PROTEIN-GLUTAMINE GAMMA-GLUTAMYLTRANSFERASE"/>
    <property type="match status" value="1"/>
</dbReference>
<dbReference type="InterPro" id="IPR036985">
    <property type="entry name" value="Transglutaminase-like_sf"/>
</dbReference>
<keyword evidence="4 7" id="KW-0106">Calcium</keyword>
<evidence type="ECO:0000256" key="6">
    <source>
        <dbReference type="ARBA" id="ARBA00024222"/>
    </source>
</evidence>
<sequence>MSKPFHSVATRLCELQALRVDLLRQENTKAHRTDTFQTNKLVVRRGQVFHLRLMLNRPLGAKQQLKLKFTVGPNPSVSKHTLVELNLRTSSQSFGWKATISSDSGKEITVAITSAPNAIVGQYNLIVKSGIHTFKADDNFYLLFNPWCPEDLVFLSSEEERAEYILNDTGYIYMGFFKHIRGKPWNFGQFEKNILSCSIFLLGESYLKMTEMRDPVLVARTMCAMVSSANRKGVLTGNWSGNYSGGTAPTDWTSSVSILQEYYRTKKSVNYGQCWVFSGILTTVLRALGIPARSVTAFESAHDTEKNLTVDIYLNEMGKTISSMTKDSVWNFHVWTDAWMKRPDLPQGNDGWQALDGTPQEISQGIFRCGPSPLSAIRKGNVFLGYDTKFIFTEVNGDKLIWLVRGATGDEKFTIIAVETGSIGKNISTKAVGQDRRHDITYQYKYPEGSSEEREAMNHAHSFLSFENFHKFAPVDFAHLSIREDTVQLGKPIIITLVIERKISVSQHITVRASMDLQTYTGRDVAHLGTLDTKIYAEKKVTEVVFTLDPEKYINSLGVVDDEVVIKAFVIVENKSTEELKGIEATLCFLYPDFTIEMPDTGRLGQELPCICIFKNSLTIPLTDIRFSVESLGMASLQTFDKGTLQPNMTLQFQIKCIPVKTGPRKFIIKFTSKQVKEIHAEKVVLITK</sequence>
<proteinExistence type="inferred from homology"/>
<comment type="cofactor">
    <cofactor evidence="7">
        <name>Ca(2+)</name>
        <dbReference type="ChEBI" id="CHEBI:29108"/>
    </cofactor>
    <text evidence="7">Binds 1 Ca(2+) ion per subunit.</text>
</comment>
<dbReference type="Pfam" id="PF01841">
    <property type="entry name" value="Transglut_core"/>
    <property type="match status" value="1"/>
</dbReference>
<dbReference type="InterPro" id="IPR038765">
    <property type="entry name" value="Papain-like_cys_pep_sf"/>
</dbReference>
<dbReference type="InterPro" id="IPR002931">
    <property type="entry name" value="Transglutaminase-like"/>
</dbReference>
<keyword evidence="2" id="KW-0808">Transferase</keyword>
<evidence type="ECO:0000256" key="4">
    <source>
        <dbReference type="ARBA" id="ARBA00022837"/>
    </source>
</evidence>